<dbReference type="AlphaFoldDB" id="A0A0F8A5H6"/>
<evidence type="ECO:0008006" key="5">
    <source>
        <dbReference type="Google" id="ProtNLM"/>
    </source>
</evidence>
<feature type="chain" id="PRO_5002526323" description="Lytic polysaccharide monooxygenase" evidence="2">
    <location>
        <begin position="21"/>
        <end position="231"/>
    </location>
</feature>
<dbReference type="Proteomes" id="UP000054481">
    <property type="component" value="Unassembled WGS sequence"/>
</dbReference>
<feature type="compositionally biased region" description="Polar residues" evidence="1">
    <location>
        <begin position="214"/>
        <end position="223"/>
    </location>
</feature>
<feature type="signal peptide" evidence="2">
    <location>
        <begin position="1"/>
        <end position="20"/>
    </location>
</feature>
<protein>
    <recommendedName>
        <fullName evidence="5">Lytic polysaccharide monooxygenase</fullName>
    </recommendedName>
</protein>
<dbReference type="PANTHER" id="PTHR36182">
    <property type="entry name" value="PROTEIN, PUTATIVE (AFU_ORTHOLOGUE AFUA_6G10930)-RELATED"/>
    <property type="match status" value="1"/>
</dbReference>
<organism evidence="3 4">
    <name type="scientific">Hirsutella minnesotensis 3608</name>
    <dbReference type="NCBI Taxonomy" id="1043627"/>
    <lineage>
        <taxon>Eukaryota</taxon>
        <taxon>Fungi</taxon>
        <taxon>Dikarya</taxon>
        <taxon>Ascomycota</taxon>
        <taxon>Pezizomycotina</taxon>
        <taxon>Sordariomycetes</taxon>
        <taxon>Hypocreomycetidae</taxon>
        <taxon>Hypocreales</taxon>
        <taxon>Ophiocordycipitaceae</taxon>
        <taxon>Hirsutella</taxon>
    </lineage>
</organism>
<proteinExistence type="predicted"/>
<sequence length="231" mass="24719">MKSFAGFALAILSVMSLAHAHMEMTYPPPLRSKFNPFTKDQDYDIKSPLESSGANFPCRGALKLLNTPQGQAVVNWNASQKQKMTIAGGAAHGGGSCQASLSSDGGKTWRVIHSIVGKCPTQGESSFEFTVPADTPGGKKIFAWSWFNKVGNREMYMNCAVVNIIPVCASRKVDKPAVPFESRPDMFVANVGNRCSTTEGKDLLFPDPGPDVDMNSNNVQPASGQGCAARA</sequence>
<keyword evidence="2" id="KW-0732">Signal</keyword>
<gene>
    <name evidence="3" type="ORF">HIM_05270</name>
</gene>
<dbReference type="PANTHER" id="PTHR36182:SF1">
    <property type="entry name" value="PROTEIN, PUTATIVE (AFU_ORTHOLOGUE AFUA_6G10930)-RELATED"/>
    <property type="match status" value="1"/>
</dbReference>
<dbReference type="EMBL" id="KQ030518">
    <property type="protein sequence ID" value="KJZ75344.1"/>
    <property type="molecule type" value="Genomic_DNA"/>
</dbReference>
<accession>A0A0F8A5H6</accession>
<evidence type="ECO:0000256" key="2">
    <source>
        <dbReference type="SAM" id="SignalP"/>
    </source>
</evidence>
<evidence type="ECO:0000313" key="4">
    <source>
        <dbReference type="Proteomes" id="UP000054481"/>
    </source>
</evidence>
<evidence type="ECO:0000256" key="1">
    <source>
        <dbReference type="SAM" id="MobiDB-lite"/>
    </source>
</evidence>
<feature type="region of interest" description="Disordered" evidence="1">
    <location>
        <begin position="208"/>
        <end position="231"/>
    </location>
</feature>
<dbReference type="OrthoDB" id="2342176at2759"/>
<name>A0A0F8A5H6_9HYPO</name>
<dbReference type="Gene3D" id="2.70.50.70">
    <property type="match status" value="1"/>
</dbReference>
<keyword evidence="4" id="KW-1185">Reference proteome</keyword>
<reference evidence="3 4" key="1">
    <citation type="journal article" date="2014" name="Genome Biol. Evol.">
        <title>Comparative genomics and transcriptomics analyses reveal divergent lifestyle features of nematode endoparasitic fungus Hirsutella minnesotensis.</title>
        <authorList>
            <person name="Lai Y."/>
            <person name="Liu K."/>
            <person name="Zhang X."/>
            <person name="Zhang X."/>
            <person name="Li K."/>
            <person name="Wang N."/>
            <person name="Shu C."/>
            <person name="Wu Y."/>
            <person name="Wang C."/>
            <person name="Bushley K.E."/>
            <person name="Xiang M."/>
            <person name="Liu X."/>
        </authorList>
    </citation>
    <scope>NUCLEOTIDE SEQUENCE [LARGE SCALE GENOMIC DNA]</scope>
    <source>
        <strain evidence="3 4">3608</strain>
    </source>
</reference>
<evidence type="ECO:0000313" key="3">
    <source>
        <dbReference type="EMBL" id="KJZ75344.1"/>
    </source>
</evidence>